<dbReference type="EC" id="2.1.2.2" evidence="2"/>
<dbReference type="Proteomes" id="UP000198858">
    <property type="component" value="Chromosome I"/>
</dbReference>
<proteinExistence type="predicted"/>
<dbReference type="AlphaFoldDB" id="A0A1H1L448"/>
<organism evidence="6 7">
    <name type="scientific">Christiangramia echinicola</name>
    <dbReference type="NCBI Taxonomy" id="279359"/>
    <lineage>
        <taxon>Bacteria</taxon>
        <taxon>Pseudomonadati</taxon>
        <taxon>Bacteroidota</taxon>
        <taxon>Flavobacteriia</taxon>
        <taxon>Flavobacteriales</taxon>
        <taxon>Flavobacteriaceae</taxon>
        <taxon>Christiangramia</taxon>
    </lineage>
</organism>
<comment type="pathway">
    <text evidence="1">Purine metabolism; IMP biosynthesis via de novo pathway; N(2)-formyl-N(1)-(5-phospho-D-ribosyl)glycinamide from N(1)-(5-phospho-D-ribosyl)glycinamide (10-formyl THF route): step 1/1.</text>
</comment>
<evidence type="ECO:0000313" key="6">
    <source>
        <dbReference type="EMBL" id="SDR69351.1"/>
    </source>
</evidence>
<evidence type="ECO:0000313" key="7">
    <source>
        <dbReference type="Proteomes" id="UP000198858"/>
    </source>
</evidence>
<keyword evidence="7" id="KW-1185">Reference proteome</keyword>
<dbReference type="SUPFAM" id="SSF53328">
    <property type="entry name" value="Formyltransferase"/>
    <property type="match status" value="1"/>
</dbReference>
<protein>
    <recommendedName>
        <fullName evidence="2">phosphoribosylglycinamide formyltransferase 1</fullName>
        <ecNumber evidence="2">2.1.2.2</ecNumber>
    </recommendedName>
</protein>
<keyword evidence="3 6" id="KW-0808">Transferase</keyword>
<dbReference type="STRING" id="1250231.SAMN04488552_0551"/>
<feature type="domain" description="Formyl transferase N-terminal" evidence="5">
    <location>
        <begin position="74"/>
        <end position="201"/>
    </location>
</feature>
<evidence type="ECO:0000259" key="5">
    <source>
        <dbReference type="Pfam" id="PF00551"/>
    </source>
</evidence>
<sequence length="262" mass="30130">MRTALLTSNSLRHKYLAQMLANESNLELIITEKKSPRITATDQYSTTDASFIKKHFTLRQQAEEKYFGDFNEFPSTSEIIKAEHAAINSSKIRKILIQADPDYIILFGTSIIGNDLLEDFPSRIINFHLGLSPYYKGSATNLFPYFYNEPECIGGTFHLASAKVDQGNILKQFRPYIYEDDDLHDIGNKVILQGGKLIPQILQKYAQDKIKPVKQESTGKVFRNKDLDPEKLRNIYLNFKTGMISEYLCKKKLRDKEKPIIH</sequence>
<dbReference type="Gene3D" id="3.40.50.170">
    <property type="entry name" value="Formyl transferase, N-terminal domain"/>
    <property type="match status" value="1"/>
</dbReference>
<dbReference type="GO" id="GO:0005829">
    <property type="term" value="C:cytosol"/>
    <property type="evidence" value="ECO:0007669"/>
    <property type="project" value="TreeGrafter"/>
</dbReference>
<evidence type="ECO:0000256" key="1">
    <source>
        <dbReference type="ARBA" id="ARBA00005054"/>
    </source>
</evidence>
<evidence type="ECO:0000256" key="3">
    <source>
        <dbReference type="ARBA" id="ARBA00022679"/>
    </source>
</evidence>
<evidence type="ECO:0000256" key="4">
    <source>
        <dbReference type="ARBA" id="ARBA00022755"/>
    </source>
</evidence>
<evidence type="ECO:0000256" key="2">
    <source>
        <dbReference type="ARBA" id="ARBA00012254"/>
    </source>
</evidence>
<accession>A0A1H1L448</accession>
<keyword evidence="4" id="KW-0658">Purine biosynthesis</keyword>
<dbReference type="InterPro" id="IPR036477">
    <property type="entry name" value="Formyl_transf_N_sf"/>
</dbReference>
<gene>
    <name evidence="6" type="ORF">SAMN04488552_0551</name>
</gene>
<dbReference type="GO" id="GO:0004644">
    <property type="term" value="F:phosphoribosylglycinamide formyltransferase activity"/>
    <property type="evidence" value="ECO:0007669"/>
    <property type="project" value="UniProtKB-EC"/>
</dbReference>
<dbReference type="Pfam" id="PF00551">
    <property type="entry name" value="Formyl_trans_N"/>
    <property type="match status" value="1"/>
</dbReference>
<name>A0A1H1L448_9FLAO</name>
<dbReference type="PANTHER" id="PTHR43369:SF2">
    <property type="entry name" value="PHOSPHORIBOSYLGLYCINAMIDE FORMYLTRANSFERASE"/>
    <property type="match status" value="1"/>
</dbReference>
<dbReference type="GO" id="GO:0006189">
    <property type="term" value="P:'de novo' IMP biosynthetic process"/>
    <property type="evidence" value="ECO:0007669"/>
    <property type="project" value="TreeGrafter"/>
</dbReference>
<dbReference type="RefSeq" id="WP_157717352.1">
    <property type="nucleotide sequence ID" value="NZ_LT629745.1"/>
</dbReference>
<dbReference type="InterPro" id="IPR002376">
    <property type="entry name" value="Formyl_transf_N"/>
</dbReference>
<reference evidence="6 7" key="1">
    <citation type="submission" date="2016-10" db="EMBL/GenBank/DDBJ databases">
        <authorList>
            <person name="Varghese N."/>
            <person name="Submissions S."/>
        </authorList>
    </citation>
    <scope>NUCLEOTIDE SEQUENCE [LARGE SCALE GENOMIC DNA]</scope>
    <source>
        <strain evidence="6 7">Mar_2010_102</strain>
    </source>
</reference>
<dbReference type="EMBL" id="LT629745">
    <property type="protein sequence ID" value="SDR69351.1"/>
    <property type="molecule type" value="Genomic_DNA"/>
</dbReference>
<dbReference type="PANTHER" id="PTHR43369">
    <property type="entry name" value="PHOSPHORIBOSYLGLYCINAMIDE FORMYLTRANSFERASE"/>
    <property type="match status" value="1"/>
</dbReference>